<protein>
    <submittedName>
        <fullName evidence="2">Glycosyltransferase family 2 protein</fullName>
    </submittedName>
</protein>
<dbReference type="SUPFAM" id="SSF53448">
    <property type="entry name" value="Nucleotide-diphospho-sugar transferases"/>
    <property type="match status" value="1"/>
</dbReference>
<name>A0ABS8YEF8_9BACL</name>
<evidence type="ECO:0000259" key="1">
    <source>
        <dbReference type="Pfam" id="PF00535"/>
    </source>
</evidence>
<dbReference type="Proteomes" id="UP001199916">
    <property type="component" value="Unassembled WGS sequence"/>
</dbReference>
<dbReference type="InterPro" id="IPR029044">
    <property type="entry name" value="Nucleotide-diphossugar_trans"/>
</dbReference>
<gene>
    <name evidence="2" type="ORF">LQV63_12115</name>
</gene>
<proteinExistence type="predicted"/>
<dbReference type="InterPro" id="IPR050834">
    <property type="entry name" value="Glycosyltransf_2"/>
</dbReference>
<evidence type="ECO:0000313" key="2">
    <source>
        <dbReference type="EMBL" id="MCE5170056.1"/>
    </source>
</evidence>
<dbReference type="InterPro" id="IPR001173">
    <property type="entry name" value="Glyco_trans_2-like"/>
</dbReference>
<dbReference type="CDD" id="cd00761">
    <property type="entry name" value="Glyco_tranf_GTA_type"/>
    <property type="match status" value="1"/>
</dbReference>
<reference evidence="2 3" key="1">
    <citation type="submission" date="2021-11" db="EMBL/GenBank/DDBJ databases">
        <title>Draft genome sequence of Paenibacillus profundus YoMME, a new Gram-positive bacteria with exoelectrogenic properties.</title>
        <authorList>
            <person name="Hubenova Y."/>
            <person name="Hubenova E."/>
            <person name="Manasiev Y."/>
            <person name="Peykov S."/>
            <person name="Mitov M."/>
        </authorList>
    </citation>
    <scope>NUCLEOTIDE SEQUENCE [LARGE SCALE GENOMIC DNA]</scope>
    <source>
        <strain evidence="2 3">YoMME</strain>
    </source>
</reference>
<dbReference type="Gene3D" id="3.90.550.10">
    <property type="entry name" value="Spore Coat Polysaccharide Biosynthesis Protein SpsA, Chain A"/>
    <property type="match status" value="1"/>
</dbReference>
<organism evidence="2 3">
    <name type="scientific">Paenibacillus profundus</name>
    <dbReference type="NCBI Taxonomy" id="1173085"/>
    <lineage>
        <taxon>Bacteria</taxon>
        <taxon>Bacillati</taxon>
        <taxon>Bacillota</taxon>
        <taxon>Bacilli</taxon>
        <taxon>Bacillales</taxon>
        <taxon>Paenibacillaceae</taxon>
        <taxon>Paenibacillus</taxon>
    </lineage>
</organism>
<keyword evidence="3" id="KW-1185">Reference proteome</keyword>
<dbReference type="Pfam" id="PF00535">
    <property type="entry name" value="Glycos_transf_2"/>
    <property type="match status" value="1"/>
</dbReference>
<sequence>MMEPIFTILVPTYTHGRLLHFALDSILQQTCQQFEVFVICDGAVDEGRDIAWEYSRKDARFHVLDRPKGFRNGEVYRHEALQIAQGKFVCYLCDDDQWFPDHLEQMEQALARADFVPQQARICTEPRRDNTDTGIAGGCHSSCSHA</sequence>
<dbReference type="EMBL" id="JAJNBZ010000007">
    <property type="protein sequence ID" value="MCE5170056.1"/>
    <property type="molecule type" value="Genomic_DNA"/>
</dbReference>
<dbReference type="RefSeq" id="WP_233696893.1">
    <property type="nucleotide sequence ID" value="NZ_JAJNBZ010000007.1"/>
</dbReference>
<feature type="domain" description="Glycosyltransferase 2-like" evidence="1">
    <location>
        <begin position="7"/>
        <end position="124"/>
    </location>
</feature>
<comment type="caution">
    <text evidence="2">The sequence shown here is derived from an EMBL/GenBank/DDBJ whole genome shotgun (WGS) entry which is preliminary data.</text>
</comment>
<dbReference type="PANTHER" id="PTHR43685">
    <property type="entry name" value="GLYCOSYLTRANSFERASE"/>
    <property type="match status" value="1"/>
</dbReference>
<accession>A0ABS8YEF8</accession>
<dbReference type="PANTHER" id="PTHR43685:SF2">
    <property type="entry name" value="GLYCOSYLTRANSFERASE 2-LIKE DOMAIN-CONTAINING PROTEIN"/>
    <property type="match status" value="1"/>
</dbReference>
<evidence type="ECO:0000313" key="3">
    <source>
        <dbReference type="Proteomes" id="UP001199916"/>
    </source>
</evidence>